<dbReference type="Proteomes" id="UP000266861">
    <property type="component" value="Unassembled WGS sequence"/>
</dbReference>
<accession>A0A397JBF3</accession>
<proteinExistence type="predicted"/>
<dbReference type="EMBL" id="PQFF01000060">
    <property type="protein sequence ID" value="RHZ85665.1"/>
    <property type="molecule type" value="Genomic_DNA"/>
</dbReference>
<organism evidence="1 2">
    <name type="scientific">Diversispora epigaea</name>
    <dbReference type="NCBI Taxonomy" id="1348612"/>
    <lineage>
        <taxon>Eukaryota</taxon>
        <taxon>Fungi</taxon>
        <taxon>Fungi incertae sedis</taxon>
        <taxon>Mucoromycota</taxon>
        <taxon>Glomeromycotina</taxon>
        <taxon>Glomeromycetes</taxon>
        <taxon>Diversisporales</taxon>
        <taxon>Diversisporaceae</taxon>
        <taxon>Diversispora</taxon>
    </lineage>
</organism>
<name>A0A397JBF3_9GLOM</name>
<sequence length="96" mass="11174">MLRNVGYVEITPFEKDQSEVEFWSRSLTPEIDKANLNILYKQGFLISVPSHFKNYTKTFWNSFRESLDVNKCGLDGRTRILSIIGGSFTYDEIKKT</sequence>
<comment type="caution">
    <text evidence="1">The sequence shown here is derived from an EMBL/GenBank/DDBJ whole genome shotgun (WGS) entry which is preliminary data.</text>
</comment>
<reference evidence="1 2" key="1">
    <citation type="submission" date="2018-08" db="EMBL/GenBank/DDBJ databases">
        <title>Genome and evolution of the arbuscular mycorrhizal fungus Diversispora epigaea (formerly Glomus versiforme) and its bacterial endosymbionts.</title>
        <authorList>
            <person name="Sun X."/>
            <person name="Fei Z."/>
            <person name="Harrison M."/>
        </authorList>
    </citation>
    <scope>NUCLEOTIDE SEQUENCE [LARGE SCALE GENOMIC DNA]</scope>
    <source>
        <strain evidence="1 2">IT104</strain>
    </source>
</reference>
<evidence type="ECO:0000313" key="2">
    <source>
        <dbReference type="Proteomes" id="UP000266861"/>
    </source>
</evidence>
<keyword evidence="2" id="KW-1185">Reference proteome</keyword>
<dbReference type="AlphaFoldDB" id="A0A397JBF3"/>
<evidence type="ECO:0000313" key="1">
    <source>
        <dbReference type="EMBL" id="RHZ85665.1"/>
    </source>
</evidence>
<protein>
    <submittedName>
        <fullName evidence="1">Uncharacterized protein</fullName>
    </submittedName>
</protein>
<dbReference type="OrthoDB" id="2419736at2759"/>
<gene>
    <name evidence="1" type="ORF">Glove_63g95</name>
</gene>